<reference evidence="1 2" key="2">
    <citation type="submission" date="2019-01" db="EMBL/GenBank/DDBJ databases">
        <title>A chromosome length genome reference of the Java medaka (oryzias javanicus).</title>
        <authorList>
            <person name="Herpin A."/>
            <person name="Takehana Y."/>
            <person name="Naruse K."/>
            <person name="Ansai S."/>
            <person name="Kawaguchi M."/>
        </authorList>
    </citation>
    <scope>NUCLEOTIDE SEQUENCE [LARGE SCALE GENOMIC DNA]</scope>
    <source>
        <strain evidence="1">RS831</strain>
        <tissue evidence="1">Whole body</tissue>
    </source>
</reference>
<dbReference type="OrthoDB" id="47172at2759"/>
<proteinExistence type="predicted"/>
<evidence type="ECO:0000313" key="2">
    <source>
        <dbReference type="Proteomes" id="UP000283210"/>
    </source>
</evidence>
<dbReference type="Proteomes" id="UP000283210">
    <property type="component" value="Chromosome 21"/>
</dbReference>
<gene>
    <name evidence="1" type="ORF">OJAV_G00208610</name>
</gene>
<evidence type="ECO:0000313" key="1">
    <source>
        <dbReference type="EMBL" id="RVE58373.1"/>
    </source>
</evidence>
<reference evidence="1 2" key="1">
    <citation type="submission" date="2018-11" db="EMBL/GenBank/DDBJ databases">
        <authorList>
            <person name="Lopez-Roques C."/>
            <person name="Donnadieu C."/>
            <person name="Bouchez O."/>
            <person name="Klopp C."/>
            <person name="Cabau C."/>
            <person name="Zahm M."/>
        </authorList>
    </citation>
    <scope>NUCLEOTIDE SEQUENCE [LARGE SCALE GENOMIC DNA]</scope>
    <source>
        <strain evidence="1">RS831</strain>
        <tissue evidence="1">Whole body</tissue>
    </source>
</reference>
<accession>A0A3S2NSN7</accession>
<dbReference type="EMBL" id="CM012457">
    <property type="protein sequence ID" value="RVE58373.1"/>
    <property type="molecule type" value="Genomic_DNA"/>
</dbReference>
<protein>
    <submittedName>
        <fullName evidence="1">Uncharacterized protein</fullName>
    </submittedName>
</protein>
<name>A0A3S2NSN7_ORYJA</name>
<dbReference type="AlphaFoldDB" id="A0A3S2NSN7"/>
<dbReference type="SUPFAM" id="SSF51197">
    <property type="entry name" value="Clavaminate synthase-like"/>
    <property type="match status" value="1"/>
</dbReference>
<keyword evidence="2" id="KW-1185">Reference proteome</keyword>
<organism evidence="1 2">
    <name type="scientific">Oryzias javanicus</name>
    <name type="common">Javanese ricefish</name>
    <name type="synonym">Aplocheilus javanicus</name>
    <dbReference type="NCBI Taxonomy" id="123683"/>
    <lineage>
        <taxon>Eukaryota</taxon>
        <taxon>Metazoa</taxon>
        <taxon>Chordata</taxon>
        <taxon>Craniata</taxon>
        <taxon>Vertebrata</taxon>
        <taxon>Euteleostomi</taxon>
        <taxon>Actinopterygii</taxon>
        <taxon>Neopterygii</taxon>
        <taxon>Teleostei</taxon>
        <taxon>Neoteleostei</taxon>
        <taxon>Acanthomorphata</taxon>
        <taxon>Ovalentaria</taxon>
        <taxon>Atherinomorphae</taxon>
        <taxon>Beloniformes</taxon>
        <taxon>Adrianichthyidae</taxon>
        <taxon>Oryziinae</taxon>
        <taxon>Oryzias</taxon>
    </lineage>
</organism>
<sequence>MSGNNRFMHDETALLQTPFWFFLCVGLNWVFEATLNQNEAVSQRNATNVNRVRIESWIFVRQLYIMATMTTVKPFTSEEAGRILHHLQQPAVFLNMTCDWPVLLWTAEHLSSCLGDRLVRFRLGRKQKTNAPLFETQCS</sequence>